<dbReference type="Pfam" id="PF01740">
    <property type="entry name" value="STAS"/>
    <property type="match status" value="1"/>
</dbReference>
<evidence type="ECO:0000313" key="2">
    <source>
        <dbReference type="EMBL" id="MDQ1105598.1"/>
    </source>
</evidence>
<dbReference type="SUPFAM" id="SSF52091">
    <property type="entry name" value="SpoIIaa-like"/>
    <property type="match status" value="1"/>
</dbReference>
<sequence length="115" mass="11968">MNHPAPADSLRIHHTAPGDLRVTGGVYEQEDLERLDFEVTGATEGFTRNVSLDLSDIDFLPSLAVGTLIALARRAERDGVAVTLTARAGTLAHRVLSVVGVPVGEPAGGTGDLVG</sequence>
<protein>
    <submittedName>
        <fullName evidence="2">ABC-type transporter Mla MlaB component</fullName>
    </submittedName>
</protein>
<dbReference type="EMBL" id="JAUTAN010000001">
    <property type="protein sequence ID" value="MDQ1105598.1"/>
    <property type="molecule type" value="Genomic_DNA"/>
</dbReference>
<evidence type="ECO:0000259" key="1">
    <source>
        <dbReference type="PROSITE" id="PS50801"/>
    </source>
</evidence>
<dbReference type="Proteomes" id="UP001239215">
    <property type="component" value="Unassembled WGS sequence"/>
</dbReference>
<gene>
    <name evidence="2" type="ORF">QE405_002882</name>
</gene>
<organism evidence="2 3">
    <name type="scientific">Nocardioides zeae</name>
    <dbReference type="NCBI Taxonomy" id="1457234"/>
    <lineage>
        <taxon>Bacteria</taxon>
        <taxon>Bacillati</taxon>
        <taxon>Actinomycetota</taxon>
        <taxon>Actinomycetes</taxon>
        <taxon>Propionibacteriales</taxon>
        <taxon>Nocardioidaceae</taxon>
        <taxon>Nocardioides</taxon>
    </lineage>
</organism>
<accession>A0AAJ1U5H4</accession>
<dbReference type="InterPro" id="IPR002645">
    <property type="entry name" value="STAS_dom"/>
</dbReference>
<dbReference type="RefSeq" id="WP_307201983.1">
    <property type="nucleotide sequence ID" value="NZ_JAAGXA010000008.1"/>
</dbReference>
<dbReference type="AlphaFoldDB" id="A0AAJ1U5H4"/>
<reference evidence="2" key="1">
    <citation type="submission" date="2023-07" db="EMBL/GenBank/DDBJ databases">
        <title>Functional and genomic diversity of the sorghum phyllosphere microbiome.</title>
        <authorList>
            <person name="Shade A."/>
        </authorList>
    </citation>
    <scope>NUCLEOTIDE SEQUENCE</scope>
    <source>
        <strain evidence="2">SORGH_AS_1067</strain>
    </source>
</reference>
<proteinExistence type="predicted"/>
<feature type="domain" description="STAS" evidence="1">
    <location>
        <begin position="48"/>
        <end position="115"/>
    </location>
</feature>
<comment type="caution">
    <text evidence="2">The sequence shown here is derived from an EMBL/GenBank/DDBJ whole genome shotgun (WGS) entry which is preliminary data.</text>
</comment>
<evidence type="ECO:0000313" key="3">
    <source>
        <dbReference type="Proteomes" id="UP001239215"/>
    </source>
</evidence>
<name>A0AAJ1U5H4_9ACTN</name>
<dbReference type="Gene3D" id="3.30.750.24">
    <property type="entry name" value="STAS domain"/>
    <property type="match status" value="1"/>
</dbReference>
<dbReference type="InterPro" id="IPR036513">
    <property type="entry name" value="STAS_dom_sf"/>
</dbReference>
<dbReference type="PROSITE" id="PS50801">
    <property type="entry name" value="STAS"/>
    <property type="match status" value="1"/>
</dbReference>